<evidence type="ECO:0000256" key="2">
    <source>
        <dbReference type="ARBA" id="ARBA00022692"/>
    </source>
</evidence>
<reference evidence="6" key="2">
    <citation type="submission" date="2006-01" db="EMBL/GenBank/DDBJ databases">
        <authorList>
            <person name="Genoscope"/>
        </authorList>
    </citation>
    <scope>NUCLEOTIDE SEQUENCE</scope>
</reference>
<proteinExistence type="predicted"/>
<dbReference type="PANTHER" id="PTHR10283">
    <property type="entry name" value="SOLUTE CARRIER FAMILY 13 MEMBER"/>
    <property type="match status" value="1"/>
</dbReference>
<dbReference type="Pfam" id="PF00939">
    <property type="entry name" value="Na_sulph_symp"/>
    <property type="match status" value="1"/>
</dbReference>
<feature type="transmembrane region" description="Helical" evidence="5">
    <location>
        <begin position="50"/>
        <end position="71"/>
    </location>
</feature>
<protein>
    <submittedName>
        <fullName evidence="6">Strongly similar to NaDC-2</fullName>
    </submittedName>
</protein>
<evidence type="ECO:0000256" key="4">
    <source>
        <dbReference type="ARBA" id="ARBA00023136"/>
    </source>
</evidence>
<dbReference type="RefSeq" id="WP_169703912.1">
    <property type="nucleotide sequence ID" value="NZ_OCTL01000103.1"/>
</dbReference>
<keyword evidence="2 5" id="KW-0812">Transmembrane</keyword>
<feature type="transmembrane region" description="Helical" evidence="5">
    <location>
        <begin position="121"/>
        <end position="136"/>
    </location>
</feature>
<dbReference type="GO" id="GO:0008514">
    <property type="term" value="F:organic anion transmembrane transporter activity"/>
    <property type="evidence" value="ECO:0007669"/>
    <property type="project" value="UniProtKB-ARBA"/>
</dbReference>
<reference evidence="6" key="1">
    <citation type="journal article" date="2006" name="Nature">
        <title>Deciphering the evolution and metabolism of an anammox bacterium from a community genome.</title>
        <authorList>
            <person name="Strous M."/>
            <person name="Pelletier E."/>
            <person name="Mangenot S."/>
            <person name="Rattei T."/>
            <person name="Lehner A."/>
            <person name="Taylor M.W."/>
            <person name="Horn M."/>
            <person name="Daims H."/>
            <person name="Bartol-Mavel D."/>
            <person name="Wincker P."/>
            <person name="Barbe V."/>
            <person name="Fonknechten N."/>
            <person name="Vallenet D."/>
            <person name="Segurens B."/>
            <person name="Schenowitz-Truong C."/>
            <person name="Medigue C."/>
            <person name="Collingro A."/>
            <person name="Snel B."/>
            <person name="Dutilh B.E."/>
            <person name="OpDenCamp H.J.M."/>
            <person name="vanDerDrift C."/>
            <person name="Cirpus I."/>
            <person name="vanDePas-Schoonen K.T."/>
            <person name="Harhangi H.R."/>
            <person name="vanNiftrik L."/>
            <person name="Schmid M."/>
            <person name="Keltjens J."/>
            <person name="vanDeVossenberg J."/>
            <person name="Kartal B."/>
            <person name="Meier H."/>
            <person name="Frishman D."/>
            <person name="Huynen M.A."/>
            <person name="Mewes H."/>
            <person name="Weissenbach J."/>
            <person name="Jetten M.S.M."/>
            <person name="Wagner M."/>
            <person name="LePaslier D."/>
        </authorList>
    </citation>
    <scope>NUCLEOTIDE SEQUENCE</scope>
</reference>
<dbReference type="EMBL" id="CT573073">
    <property type="protein sequence ID" value="CAJ71609.1"/>
    <property type="molecule type" value="Genomic_DNA"/>
</dbReference>
<evidence type="ECO:0000313" key="6">
    <source>
        <dbReference type="EMBL" id="CAJ71609.1"/>
    </source>
</evidence>
<dbReference type="InterPro" id="IPR001898">
    <property type="entry name" value="SLC13A/DASS"/>
</dbReference>
<sequence length="236" mass="26854">MSFQMYCWLCAWRSIFLYHAYHAGAGRYVPVCQKTAAVTLLMVCWWISEALPIFVTALTPLALFLILGIMNGREVAMPYAEDAAFLFLGGFCIAISMHKWNLHRCIALSIIKIIGNKPRQLVHGFMIAIAFLPMWLSNTATTMMMLPIGMALITHFCGSQHGQKSKTLWHCIDAGYCLQRKYWRHMDACWNTSKSCFCRTAKILFPHAPEIGFFQWMKVGVPLVCTFIPLTKVENS</sequence>
<evidence type="ECO:0000256" key="1">
    <source>
        <dbReference type="ARBA" id="ARBA00004141"/>
    </source>
</evidence>
<dbReference type="PANTHER" id="PTHR10283:SF82">
    <property type="entry name" value="SOLUTE CARRIER FAMILY 13 MEMBER 2"/>
    <property type="match status" value="1"/>
</dbReference>
<dbReference type="GO" id="GO:0005886">
    <property type="term" value="C:plasma membrane"/>
    <property type="evidence" value="ECO:0007669"/>
    <property type="project" value="TreeGrafter"/>
</dbReference>
<accession>Q1PWK4</accession>
<feature type="transmembrane region" description="Helical" evidence="5">
    <location>
        <begin position="83"/>
        <end position="100"/>
    </location>
</feature>
<evidence type="ECO:0000256" key="3">
    <source>
        <dbReference type="ARBA" id="ARBA00022989"/>
    </source>
</evidence>
<dbReference type="AlphaFoldDB" id="Q1PWK4"/>
<keyword evidence="4 5" id="KW-0472">Membrane</keyword>
<name>Q1PWK4_KUEST</name>
<keyword evidence="3 5" id="KW-1133">Transmembrane helix</keyword>
<organism evidence="6">
    <name type="scientific">Kuenenia stuttgartiensis</name>
    <dbReference type="NCBI Taxonomy" id="174633"/>
    <lineage>
        <taxon>Bacteria</taxon>
        <taxon>Pseudomonadati</taxon>
        <taxon>Planctomycetota</taxon>
        <taxon>Candidatus Brocadiia</taxon>
        <taxon>Candidatus Brocadiales</taxon>
        <taxon>Candidatus Brocadiaceae</taxon>
        <taxon>Candidatus Kuenenia</taxon>
    </lineage>
</organism>
<comment type="subcellular location">
    <subcellularLocation>
        <location evidence="1">Membrane</location>
        <topology evidence="1">Multi-pass membrane protein</topology>
    </subcellularLocation>
</comment>
<evidence type="ECO:0000256" key="5">
    <source>
        <dbReference type="SAM" id="Phobius"/>
    </source>
</evidence>
<gene>
    <name evidence="6" type="ORF">kustc0864</name>
</gene>
<dbReference type="GO" id="GO:1905039">
    <property type="term" value="P:carboxylic acid transmembrane transport"/>
    <property type="evidence" value="ECO:0007669"/>
    <property type="project" value="UniProtKB-ARBA"/>
</dbReference>